<reference evidence="1 2" key="1">
    <citation type="submission" date="2020-09" db="EMBL/GenBank/DDBJ databases">
        <title>De no assembly of potato wild relative species, Solanum commersonii.</title>
        <authorList>
            <person name="Cho K."/>
        </authorList>
    </citation>
    <scope>NUCLEOTIDE SEQUENCE [LARGE SCALE GENOMIC DNA]</scope>
    <source>
        <strain evidence="1">LZ3.2</strain>
        <tissue evidence="1">Leaf</tissue>
    </source>
</reference>
<organism evidence="1 2">
    <name type="scientific">Solanum commersonii</name>
    <name type="common">Commerson's wild potato</name>
    <name type="synonym">Commerson's nightshade</name>
    <dbReference type="NCBI Taxonomy" id="4109"/>
    <lineage>
        <taxon>Eukaryota</taxon>
        <taxon>Viridiplantae</taxon>
        <taxon>Streptophyta</taxon>
        <taxon>Embryophyta</taxon>
        <taxon>Tracheophyta</taxon>
        <taxon>Spermatophyta</taxon>
        <taxon>Magnoliopsida</taxon>
        <taxon>eudicotyledons</taxon>
        <taxon>Gunneridae</taxon>
        <taxon>Pentapetalae</taxon>
        <taxon>asterids</taxon>
        <taxon>lamiids</taxon>
        <taxon>Solanales</taxon>
        <taxon>Solanaceae</taxon>
        <taxon>Solanoideae</taxon>
        <taxon>Solaneae</taxon>
        <taxon>Solanum</taxon>
    </lineage>
</organism>
<comment type="caution">
    <text evidence="1">The sequence shown here is derived from an EMBL/GenBank/DDBJ whole genome shotgun (WGS) entry which is preliminary data.</text>
</comment>
<keyword evidence="2" id="KW-1185">Reference proteome</keyword>
<gene>
    <name evidence="1" type="ORF">H5410_002736</name>
</gene>
<sequence>MNAHNKTQFNYARISCVLKDSSCDTPSPKILILAILATRIRYNTHTHKEEHNACFHLLDCPYFTIDLQFGLLKNTKVFLRLVVGVSTK</sequence>
<evidence type="ECO:0000313" key="2">
    <source>
        <dbReference type="Proteomes" id="UP000824120"/>
    </source>
</evidence>
<proteinExistence type="predicted"/>
<dbReference type="Proteomes" id="UP000824120">
    <property type="component" value="Chromosome 1"/>
</dbReference>
<feature type="non-terminal residue" evidence="1">
    <location>
        <position position="88"/>
    </location>
</feature>
<dbReference type="AlphaFoldDB" id="A0A9J6B333"/>
<dbReference type="EMBL" id="JACXVP010000001">
    <property type="protein sequence ID" value="KAG5631019.1"/>
    <property type="molecule type" value="Genomic_DNA"/>
</dbReference>
<accession>A0A9J6B333</accession>
<name>A0A9J6B333_SOLCO</name>
<protein>
    <submittedName>
        <fullName evidence="1">Uncharacterized protein</fullName>
    </submittedName>
</protein>
<evidence type="ECO:0000313" key="1">
    <source>
        <dbReference type="EMBL" id="KAG5631019.1"/>
    </source>
</evidence>